<dbReference type="PATRIC" id="fig|476652.3.peg.4375"/>
<protein>
    <recommendedName>
        <fullName evidence="3">Transposase</fullName>
    </recommendedName>
</protein>
<gene>
    <name evidence="1" type="ORF">DEAC_c41250</name>
</gene>
<comment type="caution">
    <text evidence="1">The sequence shown here is derived from an EMBL/GenBank/DDBJ whole genome shotgun (WGS) entry which is preliminary data.</text>
</comment>
<keyword evidence="2" id="KW-1185">Reference proteome</keyword>
<dbReference type="EMBL" id="LDZY01000020">
    <property type="protein sequence ID" value="KLU63897.1"/>
    <property type="molecule type" value="Genomic_DNA"/>
</dbReference>
<name>A0A0J1FKG4_9FIRM</name>
<dbReference type="AlphaFoldDB" id="A0A0J1FKG4"/>
<reference evidence="1 2" key="1">
    <citation type="submission" date="2015-06" db="EMBL/GenBank/DDBJ databases">
        <title>Draft genome of the moderately acidophilic sulfate reducer Candidatus Desulfosporosinus acididurans strain M1.</title>
        <authorList>
            <person name="Poehlein A."/>
            <person name="Petzsch P."/>
            <person name="Johnson B.D."/>
            <person name="Schloemann M."/>
            <person name="Daniel R."/>
            <person name="Muehling M."/>
        </authorList>
    </citation>
    <scope>NUCLEOTIDE SEQUENCE [LARGE SCALE GENOMIC DNA]</scope>
    <source>
        <strain evidence="1 2">M1</strain>
    </source>
</reference>
<evidence type="ECO:0008006" key="3">
    <source>
        <dbReference type="Google" id="ProtNLM"/>
    </source>
</evidence>
<proteinExistence type="predicted"/>
<accession>A0A0J1FKG4</accession>
<sequence>MGQIEANANRYTFVWKKVVNKNEAKMFLKIESCLEEINLTYLKDFKVTKETLLNDLKATLSYLELSNHQIELSNQ</sequence>
<dbReference type="Proteomes" id="UP000036356">
    <property type="component" value="Unassembled WGS sequence"/>
</dbReference>
<evidence type="ECO:0000313" key="1">
    <source>
        <dbReference type="EMBL" id="KLU63897.1"/>
    </source>
</evidence>
<organism evidence="1 2">
    <name type="scientific">Desulfosporosinus acididurans</name>
    <dbReference type="NCBI Taxonomy" id="476652"/>
    <lineage>
        <taxon>Bacteria</taxon>
        <taxon>Bacillati</taxon>
        <taxon>Bacillota</taxon>
        <taxon>Clostridia</taxon>
        <taxon>Eubacteriales</taxon>
        <taxon>Desulfitobacteriaceae</taxon>
        <taxon>Desulfosporosinus</taxon>
    </lineage>
</organism>
<evidence type="ECO:0000313" key="2">
    <source>
        <dbReference type="Proteomes" id="UP000036356"/>
    </source>
</evidence>